<dbReference type="OrthoDB" id="786951at2759"/>
<dbReference type="PANTHER" id="PTHR41151:SF1">
    <property type="entry name" value="PARTNER OF BURSICON"/>
    <property type="match status" value="1"/>
</dbReference>
<dbReference type="InterPro" id="IPR036186">
    <property type="entry name" value="Serpin_sf"/>
</dbReference>
<proteinExistence type="inferred from homology"/>
<dbReference type="InterPro" id="IPR034441">
    <property type="entry name" value="Bursicon_suB"/>
</dbReference>
<dbReference type="Gene3D" id="2.30.39.10">
    <property type="entry name" value="Alpha-1-antitrypsin, domain 1"/>
    <property type="match status" value="1"/>
</dbReference>
<dbReference type="InterPro" id="IPR023796">
    <property type="entry name" value="Serpin_dom"/>
</dbReference>
<keyword evidence="1" id="KW-0646">Protease inhibitor</keyword>
<name>A0A7R8ZQ66_9CRUS</name>
<dbReference type="GO" id="GO:0031395">
    <property type="term" value="C:bursicon neuropeptide hormone complex"/>
    <property type="evidence" value="ECO:0007669"/>
    <property type="project" value="InterPro"/>
</dbReference>
<protein>
    <submittedName>
        <fullName evidence="4">Uncharacterized protein</fullName>
    </submittedName>
</protein>
<evidence type="ECO:0000313" key="4">
    <source>
        <dbReference type="EMBL" id="CAD7227511.1"/>
    </source>
</evidence>
<gene>
    <name evidence="4" type="ORF">CTOB1V02_LOCUS5416</name>
</gene>
<reference evidence="4" key="1">
    <citation type="submission" date="2020-11" db="EMBL/GenBank/DDBJ databases">
        <authorList>
            <person name="Tran Van P."/>
        </authorList>
    </citation>
    <scope>NUCLEOTIDE SEQUENCE</scope>
</reference>
<organism evidence="4">
    <name type="scientific">Cyprideis torosa</name>
    <dbReference type="NCBI Taxonomy" id="163714"/>
    <lineage>
        <taxon>Eukaryota</taxon>
        <taxon>Metazoa</taxon>
        <taxon>Ecdysozoa</taxon>
        <taxon>Arthropoda</taxon>
        <taxon>Crustacea</taxon>
        <taxon>Oligostraca</taxon>
        <taxon>Ostracoda</taxon>
        <taxon>Podocopa</taxon>
        <taxon>Podocopida</taxon>
        <taxon>Cytherocopina</taxon>
        <taxon>Cytheroidea</taxon>
        <taxon>Cytherideidae</taxon>
        <taxon>Cyprideis</taxon>
    </lineage>
</organism>
<dbReference type="GO" id="GO:0005184">
    <property type="term" value="F:neuropeptide hormone activity"/>
    <property type="evidence" value="ECO:0007669"/>
    <property type="project" value="InterPro"/>
</dbReference>
<dbReference type="PANTHER" id="PTHR41151">
    <property type="entry name" value="PARTNER OF BURSICON"/>
    <property type="match status" value="1"/>
</dbReference>
<dbReference type="GO" id="GO:0001664">
    <property type="term" value="F:G protein-coupled receptor binding"/>
    <property type="evidence" value="ECO:0007669"/>
    <property type="project" value="InterPro"/>
</dbReference>
<keyword evidence="2" id="KW-0722">Serine protease inhibitor</keyword>
<dbReference type="SUPFAM" id="SSF56574">
    <property type="entry name" value="Serpins"/>
    <property type="match status" value="1"/>
</dbReference>
<dbReference type="InterPro" id="IPR042178">
    <property type="entry name" value="Serpin_sf_1"/>
</dbReference>
<evidence type="ECO:0000256" key="2">
    <source>
        <dbReference type="ARBA" id="ARBA00022900"/>
    </source>
</evidence>
<accession>A0A7R8ZQ66</accession>
<sequence length="477" mass="54664">MSRSPLTEFILVCLLFSVTPNMADDDDRETCRMVPKTIHLTKDELNVNGRLERTCVEDTAVNKCEGTCFSEVHPSIKMPTGFLKNCFCCRETSLRDRKVKLSKCYDTDGVQLAGEKGRTYVKFLQGRKSEGSRKEVGRKLEGRRKEVQASEATMSLAAGMIFLGGLRGNLLGSPEFRELQSAFGFPSSLDEFRRAMVSLRSCDEAFLVARLFFDFRIPVSEWYKQQMRSIFSVEIGIVDFQQNHQKAAQEMDDWLKKTYLEIYGKDIRYLGDIDVNETSKIVLLNRIFLESRWENTFTRDSDTMMHVRGSFRAGHVEELEATVVEVPCKKNRRTQVMFTAFYPDKKEALGSLAMKLTPEVIRRVRRNLPKKNILLQMPEFRNSVAFESPEHLRKLGVGEIFEKEANLGGIIERTATKRQDAFVTQFQHIHSIRVTAEGVYLPGPTYGFDEVPIKKNLVKPDILLRDNLVYLVSCEPI</sequence>
<dbReference type="AlphaFoldDB" id="A0A7R8ZQ66"/>
<dbReference type="Gene3D" id="3.30.497.10">
    <property type="entry name" value="Antithrombin, subunit I, domain 2"/>
    <property type="match status" value="1"/>
</dbReference>
<dbReference type="GO" id="GO:0007186">
    <property type="term" value="P:G protein-coupled receptor signaling pathway"/>
    <property type="evidence" value="ECO:0007669"/>
    <property type="project" value="TreeGrafter"/>
</dbReference>
<evidence type="ECO:0000256" key="1">
    <source>
        <dbReference type="ARBA" id="ARBA00022690"/>
    </source>
</evidence>
<comment type="similarity">
    <text evidence="3">Belongs to the serpin family.</text>
</comment>
<dbReference type="GO" id="GO:0004867">
    <property type="term" value="F:serine-type endopeptidase inhibitor activity"/>
    <property type="evidence" value="ECO:0007669"/>
    <property type="project" value="UniProtKB-KW"/>
</dbReference>
<dbReference type="Pfam" id="PF00079">
    <property type="entry name" value="Serpin"/>
    <property type="match status" value="1"/>
</dbReference>
<dbReference type="EMBL" id="OB661166">
    <property type="protein sequence ID" value="CAD7227511.1"/>
    <property type="molecule type" value="Genomic_DNA"/>
</dbReference>
<evidence type="ECO:0000256" key="3">
    <source>
        <dbReference type="RuleBase" id="RU000411"/>
    </source>
</evidence>
<dbReference type="SMART" id="SM00093">
    <property type="entry name" value="SERPIN"/>
    <property type="match status" value="1"/>
</dbReference>
<dbReference type="InterPro" id="IPR042185">
    <property type="entry name" value="Serpin_sf_2"/>
</dbReference>